<name>A0A0M9G574_LEPPY</name>
<dbReference type="GeneID" id="26903856"/>
<protein>
    <submittedName>
        <fullName evidence="2">Uncharacterized protein</fullName>
    </submittedName>
</protein>
<evidence type="ECO:0000313" key="2">
    <source>
        <dbReference type="EMBL" id="KPA82513.1"/>
    </source>
</evidence>
<evidence type="ECO:0000256" key="1">
    <source>
        <dbReference type="SAM" id="MobiDB-lite"/>
    </source>
</evidence>
<organism evidence="2 3">
    <name type="scientific">Leptomonas pyrrhocoris</name>
    <name type="common">Firebug parasite</name>
    <dbReference type="NCBI Taxonomy" id="157538"/>
    <lineage>
        <taxon>Eukaryota</taxon>
        <taxon>Discoba</taxon>
        <taxon>Euglenozoa</taxon>
        <taxon>Kinetoplastea</taxon>
        <taxon>Metakinetoplastina</taxon>
        <taxon>Trypanosomatida</taxon>
        <taxon>Trypanosomatidae</taxon>
        <taxon>Leishmaniinae</taxon>
        <taxon>Leptomonas</taxon>
    </lineage>
</organism>
<evidence type="ECO:0000313" key="3">
    <source>
        <dbReference type="Proteomes" id="UP000037923"/>
    </source>
</evidence>
<sequence length="267" mass="29745">MSSGVFKRSTDVVRTRSEVFSDSPPCHDVAGKVAHLSTIASDASSAEVRPQLAAIRRELDVLKQRRAALEAQRSALLNEKLHPSRDKKSDGYNTSSPISTPRGLHASWSAGGLTGTRRHCEEGTFAAASTSHSTSRHRYVDSTVLANMSEIPSERRRQRHLTQTPELGVKVAMREAAKHDSTLLMGDFLPEDNPHACTFGRERRFRSVVGQHGQYYLSTDVGVEQLLNRDHVDPVMYQRVAPRHDQTPGPGAYTPRYCKVSRPPRFY</sequence>
<feature type="region of interest" description="Disordered" evidence="1">
    <location>
        <begin position="78"/>
        <end position="107"/>
    </location>
</feature>
<reference evidence="2 3" key="1">
    <citation type="submission" date="2015-07" db="EMBL/GenBank/DDBJ databases">
        <title>High-quality genome of monoxenous trypanosomatid Leptomonas pyrrhocoris.</title>
        <authorList>
            <person name="Flegontov P."/>
            <person name="Butenko A."/>
            <person name="Firsov S."/>
            <person name="Vlcek C."/>
            <person name="Logacheva M.D."/>
            <person name="Field M."/>
            <person name="Filatov D."/>
            <person name="Flegontova O."/>
            <person name="Gerasimov E."/>
            <person name="Jackson A.P."/>
            <person name="Kelly S."/>
            <person name="Opperdoes F."/>
            <person name="O'Reilly A."/>
            <person name="Votypka J."/>
            <person name="Yurchenko V."/>
            <person name="Lukes J."/>
        </authorList>
    </citation>
    <scope>NUCLEOTIDE SEQUENCE [LARGE SCALE GENOMIC DNA]</scope>
    <source>
        <strain evidence="2">H10</strain>
    </source>
</reference>
<dbReference type="AlphaFoldDB" id="A0A0M9G574"/>
<gene>
    <name evidence="2" type="ORF">ABB37_03565</name>
</gene>
<proteinExistence type="predicted"/>
<dbReference type="VEuPathDB" id="TriTrypDB:LpyrH10_05_4250"/>
<keyword evidence="3" id="KW-1185">Reference proteome</keyword>
<dbReference type="OrthoDB" id="262418at2759"/>
<dbReference type="RefSeq" id="XP_015660952.1">
    <property type="nucleotide sequence ID" value="XM_015800945.1"/>
</dbReference>
<accession>A0A0M9G574</accession>
<dbReference type="EMBL" id="LGTL01000005">
    <property type="protein sequence ID" value="KPA82513.1"/>
    <property type="molecule type" value="Genomic_DNA"/>
</dbReference>
<feature type="compositionally biased region" description="Basic and acidic residues" evidence="1">
    <location>
        <begin position="79"/>
        <end position="90"/>
    </location>
</feature>
<dbReference type="Proteomes" id="UP000037923">
    <property type="component" value="Unassembled WGS sequence"/>
</dbReference>
<comment type="caution">
    <text evidence="2">The sequence shown here is derived from an EMBL/GenBank/DDBJ whole genome shotgun (WGS) entry which is preliminary data.</text>
</comment>
<dbReference type="OMA" id="LMIRNKN"/>